<gene>
    <name evidence="2" type="ORF">PSA21_217</name>
</gene>
<protein>
    <submittedName>
        <fullName evidence="2">Uncharacterized protein</fullName>
    </submittedName>
</protein>
<name>A0A481W5T2_9CAUD</name>
<accession>A0A481W5T2</accession>
<keyword evidence="3" id="KW-1185">Reference proteome</keyword>
<dbReference type="EMBL" id="MK552327">
    <property type="protein sequence ID" value="QBJ02743.1"/>
    <property type="molecule type" value="Genomic_DNA"/>
</dbReference>
<sequence>MSHSKSKSLSSILAALEDSDGTAQVVDVTNATASATKDHPAAPEGEANSDGVAATAADTVKVGDSDMISATVQEEIAKGEQIDRDTEKMCEAQAACEHHIGEIQKYIDRNESVPSSMAKAIKVSLLRHDKNFFAQTVPSLEAFDGYVGRMTVSLELLDKLKAGSKVIGAAIVSAAEMKASLKGAKHG</sequence>
<dbReference type="Proteomes" id="UP000294134">
    <property type="component" value="Segment"/>
</dbReference>
<organism evidence="2 3">
    <name type="scientific">Pseudomonas phage Psa21</name>
    <dbReference type="NCBI Taxonomy" id="2530023"/>
    <lineage>
        <taxon>Viruses</taxon>
        <taxon>Duplodnaviria</taxon>
        <taxon>Heunggongvirae</taxon>
        <taxon>Uroviricota</taxon>
        <taxon>Caudoviricetes</taxon>
        <taxon>Chimalliviridae</taxon>
        <taxon>Tepukevirus</taxon>
        <taxon>Tepukevirus Psa21</taxon>
    </lineage>
</organism>
<proteinExistence type="predicted"/>
<evidence type="ECO:0000256" key="1">
    <source>
        <dbReference type="SAM" id="MobiDB-lite"/>
    </source>
</evidence>
<evidence type="ECO:0000313" key="3">
    <source>
        <dbReference type="Proteomes" id="UP000294134"/>
    </source>
</evidence>
<reference evidence="2 3" key="1">
    <citation type="submission" date="2019-02" db="EMBL/GenBank/DDBJ databases">
        <authorList>
            <person name="Frampton R.A."/>
            <person name="Wojtus J.K."/>
            <person name="Fineran P.C."/>
            <person name="Hendrickson H.L."/>
        </authorList>
    </citation>
    <scope>NUCLEOTIDE SEQUENCE [LARGE SCALE GENOMIC DNA]</scope>
</reference>
<feature type="region of interest" description="Disordered" evidence="1">
    <location>
        <begin position="30"/>
        <end position="51"/>
    </location>
</feature>
<evidence type="ECO:0000313" key="2">
    <source>
        <dbReference type="EMBL" id="QBJ02743.1"/>
    </source>
</evidence>